<evidence type="ECO:0000313" key="3">
    <source>
        <dbReference type="Proteomes" id="UP000593626"/>
    </source>
</evidence>
<dbReference type="Gene3D" id="3.40.630.30">
    <property type="match status" value="1"/>
</dbReference>
<dbReference type="Pfam" id="PF08445">
    <property type="entry name" value="FR47"/>
    <property type="match status" value="1"/>
</dbReference>
<dbReference type="SUPFAM" id="SSF55729">
    <property type="entry name" value="Acyl-CoA N-acyltransferases (Nat)"/>
    <property type="match status" value="1"/>
</dbReference>
<gene>
    <name evidence="2" type="ORF">G8O30_01180</name>
</gene>
<protein>
    <submittedName>
        <fullName evidence="2">GNAT family N-acetyltransferase</fullName>
    </submittedName>
</protein>
<dbReference type="InterPro" id="IPR013653">
    <property type="entry name" value="GCN5-like_dom"/>
</dbReference>
<dbReference type="KEGG" id="mcui:G8O30_01180"/>
<dbReference type="CDD" id="cd04301">
    <property type="entry name" value="NAT_SF"/>
    <property type="match status" value="1"/>
</dbReference>
<keyword evidence="3" id="KW-1185">Reference proteome</keyword>
<dbReference type="InterPro" id="IPR000182">
    <property type="entry name" value="GNAT_dom"/>
</dbReference>
<reference evidence="2 3" key="1">
    <citation type="submission" date="2019-07" db="EMBL/GenBank/DDBJ databases">
        <title>Genome sequence of 2 isolates from Red Sea Mangroves.</title>
        <authorList>
            <person name="Sefrji F."/>
            <person name="Michoud G."/>
            <person name="Merlino G."/>
            <person name="Daffonchio D."/>
        </authorList>
    </citation>
    <scope>NUCLEOTIDE SEQUENCE [LARGE SCALE GENOMIC DNA]</scope>
    <source>
        <strain evidence="2 3">R1DC41</strain>
    </source>
</reference>
<organism evidence="2 3">
    <name type="scientific">Mangrovibacillus cuniculi</name>
    <dbReference type="NCBI Taxonomy" id="2593652"/>
    <lineage>
        <taxon>Bacteria</taxon>
        <taxon>Bacillati</taxon>
        <taxon>Bacillota</taxon>
        <taxon>Bacilli</taxon>
        <taxon>Bacillales</taxon>
        <taxon>Bacillaceae</taxon>
        <taxon>Mangrovibacillus</taxon>
    </lineage>
</organism>
<keyword evidence="2" id="KW-0808">Transferase</keyword>
<accession>A0A7S8HES3</accession>
<dbReference type="EMBL" id="CP049742">
    <property type="protein sequence ID" value="QPC45680.1"/>
    <property type="molecule type" value="Genomic_DNA"/>
</dbReference>
<name>A0A7S8HES3_9BACI</name>
<dbReference type="Proteomes" id="UP000593626">
    <property type="component" value="Chromosome"/>
</dbReference>
<evidence type="ECO:0000259" key="1">
    <source>
        <dbReference type="PROSITE" id="PS51186"/>
    </source>
</evidence>
<sequence>MHTTKKLGNFFEKVVPKLQENEALHNLAFGILKREVTNEHSTLQHWYLESDGEVVGLLMRTPPHKFIAICFDHHQVELVGEWILDTVAASDSNGGFVVEETLGNFLKTAWPKRFDSELFINVGQGVYECLDVATPKVDGGTFHLLGHAEKDWLVKAYMAFVVETSIGESTHEEAVQTIEKMFTYATFWGLRVDGELVAMCANSRSTDNVGVINFVYTPKEFRKRGYGSAITAYGTQQMINKFGAAALYTDLSNPTSNSIYQEIGYKRIGTSLELKVRGV</sequence>
<dbReference type="GO" id="GO:0016747">
    <property type="term" value="F:acyltransferase activity, transferring groups other than amino-acyl groups"/>
    <property type="evidence" value="ECO:0007669"/>
    <property type="project" value="InterPro"/>
</dbReference>
<dbReference type="AlphaFoldDB" id="A0A7S8HES3"/>
<feature type="domain" description="N-acetyltransferase" evidence="1">
    <location>
        <begin position="144"/>
        <end position="279"/>
    </location>
</feature>
<dbReference type="RefSeq" id="WP_239673194.1">
    <property type="nucleotide sequence ID" value="NZ_CP049742.1"/>
</dbReference>
<dbReference type="PROSITE" id="PS51186">
    <property type="entry name" value="GNAT"/>
    <property type="match status" value="1"/>
</dbReference>
<proteinExistence type="predicted"/>
<evidence type="ECO:0000313" key="2">
    <source>
        <dbReference type="EMBL" id="QPC45680.1"/>
    </source>
</evidence>
<dbReference type="InterPro" id="IPR016181">
    <property type="entry name" value="Acyl_CoA_acyltransferase"/>
</dbReference>